<name>A0A9D2U8L9_9FIRM</name>
<dbReference type="Gene3D" id="3.40.50.1820">
    <property type="entry name" value="alpha/beta hydrolase"/>
    <property type="match status" value="1"/>
</dbReference>
<dbReference type="InterPro" id="IPR029058">
    <property type="entry name" value="AB_hydrolase_fold"/>
</dbReference>
<evidence type="ECO:0000256" key="3">
    <source>
        <dbReference type="ARBA" id="ARBA00022525"/>
    </source>
</evidence>
<evidence type="ECO:0000256" key="1">
    <source>
        <dbReference type="ARBA" id="ARBA00004613"/>
    </source>
</evidence>
<comment type="caution">
    <text evidence="10">The sequence shown here is derived from an EMBL/GenBank/DDBJ whole genome shotgun (WGS) entry which is preliminary data.</text>
</comment>
<evidence type="ECO:0000256" key="5">
    <source>
        <dbReference type="ARBA" id="ARBA00022729"/>
    </source>
</evidence>
<dbReference type="GO" id="GO:0005576">
    <property type="term" value="C:extracellular region"/>
    <property type="evidence" value="ECO:0007669"/>
    <property type="project" value="UniProtKB-SubCell"/>
</dbReference>
<evidence type="ECO:0000256" key="4">
    <source>
        <dbReference type="ARBA" id="ARBA00022651"/>
    </source>
</evidence>
<gene>
    <name evidence="10" type="ORF">H9910_06905</name>
</gene>
<keyword evidence="4" id="KW-0858">Xylan degradation</keyword>
<protein>
    <recommendedName>
        <fullName evidence="12">Poly(3-hydroxybutyrate) depolymerase</fullName>
    </recommendedName>
</protein>
<comment type="subcellular location">
    <subcellularLocation>
        <location evidence="1">Secreted</location>
    </subcellularLocation>
</comment>
<dbReference type="SUPFAM" id="SSF53474">
    <property type="entry name" value="alpha/beta-Hydrolases"/>
    <property type="match status" value="1"/>
</dbReference>
<evidence type="ECO:0000256" key="9">
    <source>
        <dbReference type="ARBA" id="ARBA00025250"/>
    </source>
</evidence>
<keyword evidence="3" id="KW-0964">Secreted</keyword>
<sequence>MEYKIRLIPGIPDDDNRDYLPVKLKESEIVVNENGNNSQVYPKNLKEMKACLIDEHEDTWYEYVPDSYDPSRKTPLVFSMHGGIMNGWGQCIYTSWSHVADREGFIVVYPNAHLRGFWQIECERRFFKQLSEPNDEGIYMHDFPDDIRENNDIRIVVKLTEMMKEKYNIDEERIYMQGMSLGNSMTAMIARHCGMHFAGMAGSAGPSTIGLLFDKDDRPVNAGGPVPVWQARMEFDQAPPASEEGVEDVVAKNREYWLRINECDTLPELKIDGENNFAFYKGKKADFVFRDVKNRDHGQTFDEAELVWDYFFSGTRRRADGSIEYMEPEIPREGDKVVVAAADGCDSIWVGQEMKKLPAKAFMWKKLKYHGLHGDAIVRGEYCMIPASSVAQIAGAAYGEKDGWAQMTMKDGRVIQFARGCIGCTIDNRVHAMLCEPVEREGMLFISIEWFCREVLGLHVSTCGTTLGDVMYATDHYSLLSVNMARLIKDLLSGYKPVK</sequence>
<dbReference type="AlphaFoldDB" id="A0A9D2U8L9"/>
<evidence type="ECO:0000256" key="8">
    <source>
        <dbReference type="ARBA" id="ARBA00023326"/>
    </source>
</evidence>
<reference evidence="10" key="1">
    <citation type="journal article" date="2021" name="PeerJ">
        <title>Extensive microbial diversity within the chicken gut microbiome revealed by metagenomics and culture.</title>
        <authorList>
            <person name="Gilroy R."/>
            <person name="Ravi A."/>
            <person name="Getino M."/>
            <person name="Pursley I."/>
            <person name="Horton D.L."/>
            <person name="Alikhan N.F."/>
            <person name="Baker D."/>
            <person name="Gharbi K."/>
            <person name="Hall N."/>
            <person name="Watson M."/>
            <person name="Adriaenssens E.M."/>
            <person name="Foster-Nyarko E."/>
            <person name="Jarju S."/>
            <person name="Secka A."/>
            <person name="Antonio M."/>
            <person name="Oren A."/>
            <person name="Chaudhuri R.R."/>
            <person name="La Ragione R."/>
            <person name="Hildebrand F."/>
            <person name="Pallen M.J."/>
        </authorList>
    </citation>
    <scope>NUCLEOTIDE SEQUENCE</scope>
    <source>
        <strain evidence="10">ChiBcec15-3976</strain>
    </source>
</reference>
<dbReference type="InterPro" id="IPR043595">
    <property type="entry name" value="FaeB/C/D"/>
</dbReference>
<organism evidence="10 11">
    <name type="scientific">Candidatus Mediterraneibacter quadrami</name>
    <dbReference type="NCBI Taxonomy" id="2838684"/>
    <lineage>
        <taxon>Bacteria</taxon>
        <taxon>Bacillati</taxon>
        <taxon>Bacillota</taxon>
        <taxon>Clostridia</taxon>
        <taxon>Lachnospirales</taxon>
        <taxon>Lachnospiraceae</taxon>
        <taxon>Mediterraneibacter</taxon>
    </lineage>
</organism>
<dbReference type="PANTHER" id="PTHR38050">
    <property type="match status" value="1"/>
</dbReference>
<dbReference type="EMBL" id="DWUU01000041">
    <property type="protein sequence ID" value="HJD42723.1"/>
    <property type="molecule type" value="Genomic_DNA"/>
</dbReference>
<evidence type="ECO:0008006" key="12">
    <source>
        <dbReference type="Google" id="ProtNLM"/>
    </source>
</evidence>
<keyword evidence="6" id="KW-0378">Hydrolase</keyword>
<dbReference type="Proteomes" id="UP000823909">
    <property type="component" value="Unassembled WGS sequence"/>
</dbReference>
<evidence type="ECO:0000313" key="10">
    <source>
        <dbReference type="EMBL" id="HJD42723.1"/>
    </source>
</evidence>
<comment type="similarity">
    <text evidence="2">Belongs to the faeC family.</text>
</comment>
<dbReference type="GO" id="GO:0045493">
    <property type="term" value="P:xylan catabolic process"/>
    <property type="evidence" value="ECO:0007669"/>
    <property type="project" value="UniProtKB-KW"/>
</dbReference>
<keyword evidence="8" id="KW-0624">Polysaccharide degradation</keyword>
<comment type="function">
    <text evidence="9">Involved in degradation of plant cell walls. Hydrolyzes the feruloyl-arabinose ester bond in arabinoxylans, and the feruloyl-galactose ester bond in pectin. Active against paranitrophenyl-acetate, methyl ferulate and wheat arabinoxylan.</text>
</comment>
<keyword evidence="7" id="KW-0119">Carbohydrate metabolism</keyword>
<dbReference type="PANTHER" id="PTHR38050:SF1">
    <property type="entry name" value="FERULOYL ESTERASE C"/>
    <property type="match status" value="1"/>
</dbReference>
<keyword evidence="5" id="KW-0732">Signal</keyword>
<evidence type="ECO:0000256" key="2">
    <source>
        <dbReference type="ARBA" id="ARBA00010278"/>
    </source>
</evidence>
<evidence type="ECO:0000256" key="6">
    <source>
        <dbReference type="ARBA" id="ARBA00022801"/>
    </source>
</evidence>
<dbReference type="GO" id="GO:0030600">
    <property type="term" value="F:feruloyl esterase activity"/>
    <property type="evidence" value="ECO:0007669"/>
    <property type="project" value="InterPro"/>
</dbReference>
<accession>A0A9D2U8L9</accession>
<proteinExistence type="inferred from homology"/>
<evidence type="ECO:0000256" key="7">
    <source>
        <dbReference type="ARBA" id="ARBA00023277"/>
    </source>
</evidence>
<evidence type="ECO:0000313" key="11">
    <source>
        <dbReference type="Proteomes" id="UP000823909"/>
    </source>
</evidence>
<reference evidence="10" key="2">
    <citation type="submission" date="2021-04" db="EMBL/GenBank/DDBJ databases">
        <authorList>
            <person name="Gilroy R."/>
        </authorList>
    </citation>
    <scope>NUCLEOTIDE SEQUENCE</scope>
    <source>
        <strain evidence="10">ChiBcec15-3976</strain>
    </source>
</reference>